<dbReference type="Proteomes" id="UP000824267">
    <property type="component" value="Unassembled WGS sequence"/>
</dbReference>
<comment type="caution">
    <text evidence="4">The sequence shown here is derived from an EMBL/GenBank/DDBJ whole genome shotgun (WGS) entry which is preliminary data.</text>
</comment>
<dbReference type="GO" id="GO:0005886">
    <property type="term" value="C:plasma membrane"/>
    <property type="evidence" value="ECO:0007669"/>
    <property type="project" value="UniProtKB-SubCell"/>
</dbReference>
<evidence type="ECO:0000313" key="5">
    <source>
        <dbReference type="Proteomes" id="UP000824267"/>
    </source>
</evidence>
<evidence type="ECO:0000313" key="4">
    <source>
        <dbReference type="EMBL" id="HIW87389.1"/>
    </source>
</evidence>
<dbReference type="NCBIfam" id="TIGR01845">
    <property type="entry name" value="outer_NodT"/>
    <property type="match status" value="1"/>
</dbReference>
<dbReference type="AlphaFoldDB" id="A0A9D1UGV7"/>
<keyword evidence="2" id="KW-0449">Lipoprotein</keyword>
<dbReference type="Gene3D" id="2.20.200.10">
    <property type="entry name" value="Outer membrane efflux proteins (OEP)"/>
    <property type="match status" value="1"/>
</dbReference>
<feature type="transmembrane region" description="Helical" evidence="3">
    <location>
        <begin position="6"/>
        <end position="25"/>
    </location>
</feature>
<keyword evidence="2 3" id="KW-0812">Transmembrane</keyword>
<dbReference type="PROSITE" id="PS51257">
    <property type="entry name" value="PROKAR_LIPOPROTEIN"/>
    <property type="match status" value="1"/>
</dbReference>
<keyword evidence="2" id="KW-1134">Transmembrane beta strand</keyword>
<protein>
    <submittedName>
        <fullName evidence="4">TolC family protein</fullName>
    </submittedName>
</protein>
<evidence type="ECO:0000256" key="2">
    <source>
        <dbReference type="RuleBase" id="RU362097"/>
    </source>
</evidence>
<dbReference type="SUPFAM" id="SSF56954">
    <property type="entry name" value="Outer membrane efflux proteins (OEP)"/>
    <property type="match status" value="1"/>
</dbReference>
<comment type="subcellular location">
    <subcellularLocation>
        <location evidence="2">Cell membrane</location>
        <topology evidence="2">Lipid-anchor</topology>
    </subcellularLocation>
</comment>
<dbReference type="Gene3D" id="1.20.1600.10">
    <property type="entry name" value="Outer membrane efflux proteins (OEP)"/>
    <property type="match status" value="1"/>
</dbReference>
<name>A0A9D1UGV7_9BACT</name>
<sequence>MKNIKYVVVFIFVILISSVFISCAVKNSCKAPELNIPESYYENSVDSVSLVEKKWWEFYTDPHLQRLIEKTLTNNRDMKIALANITKMAEQNRINTSYLLPELNGTVSGLRETNDYYQEKEIIDDELSVKATLSWELDFRGALRWGRKKGISEYLASVEAQKAMQMTLVATVASAYFELVALDNELDIVKRTLITRREGVSQAKIRFEGGLTSETSYQQAQVELASTAALIPELETKIAIKESEIALLSGELPNEQKRSMVMNNKELPSYKNVGLPAELILRRPDVQQALQELNAAKAQVGIKHAERFPKVIISITGGVENDDWANIFKSPFSYTLGSITAPLFNFGRNKAKFKAAVAEYEQARMKYEKKVLTCFKEVNDAIITYNNAHKSSLLKSDLRDASRKYVNLARLQYINGVINYLDVLDAQRKYFDAEIGLNNSIKNEYLALVQLYKALGGGWETTSETNKQ</sequence>
<accession>A0A9D1UGV7</accession>
<comment type="similarity">
    <text evidence="1 2">Belongs to the outer membrane factor (OMF) (TC 1.B.17) family.</text>
</comment>
<reference evidence="4" key="1">
    <citation type="journal article" date="2021" name="PeerJ">
        <title>Extensive microbial diversity within the chicken gut microbiome revealed by metagenomics and culture.</title>
        <authorList>
            <person name="Gilroy R."/>
            <person name="Ravi A."/>
            <person name="Getino M."/>
            <person name="Pursley I."/>
            <person name="Horton D.L."/>
            <person name="Alikhan N.F."/>
            <person name="Baker D."/>
            <person name="Gharbi K."/>
            <person name="Hall N."/>
            <person name="Watson M."/>
            <person name="Adriaenssens E.M."/>
            <person name="Foster-Nyarko E."/>
            <person name="Jarju S."/>
            <person name="Secka A."/>
            <person name="Antonio M."/>
            <person name="Oren A."/>
            <person name="Chaudhuri R.R."/>
            <person name="La Ragione R."/>
            <person name="Hildebrand F."/>
            <person name="Pallen M.J."/>
        </authorList>
    </citation>
    <scope>NUCLEOTIDE SEQUENCE</scope>
    <source>
        <strain evidence="4">Gambia16-930</strain>
    </source>
</reference>
<dbReference type="Pfam" id="PF02321">
    <property type="entry name" value="OEP"/>
    <property type="match status" value="2"/>
</dbReference>
<evidence type="ECO:0000256" key="1">
    <source>
        <dbReference type="ARBA" id="ARBA00007613"/>
    </source>
</evidence>
<dbReference type="PANTHER" id="PTHR30203:SF33">
    <property type="entry name" value="BLR4455 PROTEIN"/>
    <property type="match status" value="1"/>
</dbReference>
<keyword evidence="2" id="KW-0564">Palmitate</keyword>
<keyword evidence="2 3" id="KW-0472">Membrane</keyword>
<dbReference type="InterPro" id="IPR010131">
    <property type="entry name" value="MdtP/NodT-like"/>
</dbReference>
<proteinExistence type="inferred from homology"/>
<evidence type="ECO:0000256" key="3">
    <source>
        <dbReference type="SAM" id="Phobius"/>
    </source>
</evidence>
<dbReference type="PANTHER" id="PTHR30203">
    <property type="entry name" value="OUTER MEMBRANE CATION EFFLUX PROTEIN"/>
    <property type="match status" value="1"/>
</dbReference>
<keyword evidence="3" id="KW-1133">Transmembrane helix</keyword>
<dbReference type="GO" id="GO:0015562">
    <property type="term" value="F:efflux transmembrane transporter activity"/>
    <property type="evidence" value="ECO:0007669"/>
    <property type="project" value="InterPro"/>
</dbReference>
<gene>
    <name evidence="4" type="ORF">IAC47_03850</name>
</gene>
<dbReference type="EMBL" id="DXGG01000127">
    <property type="protein sequence ID" value="HIW87389.1"/>
    <property type="molecule type" value="Genomic_DNA"/>
</dbReference>
<dbReference type="InterPro" id="IPR003423">
    <property type="entry name" value="OMP_efflux"/>
</dbReference>
<organism evidence="4 5">
    <name type="scientific">Candidatus Onthomorpha intestinigallinarum</name>
    <dbReference type="NCBI Taxonomy" id="2840880"/>
    <lineage>
        <taxon>Bacteria</taxon>
        <taxon>Pseudomonadati</taxon>
        <taxon>Bacteroidota</taxon>
        <taxon>Bacteroidia</taxon>
        <taxon>Bacteroidales</taxon>
        <taxon>Candidatus Onthomorpha</taxon>
    </lineage>
</organism>
<reference evidence="4" key="2">
    <citation type="submission" date="2021-04" db="EMBL/GenBank/DDBJ databases">
        <authorList>
            <person name="Gilroy R."/>
        </authorList>
    </citation>
    <scope>NUCLEOTIDE SEQUENCE</scope>
    <source>
        <strain evidence="4">Gambia16-930</strain>
    </source>
</reference>